<evidence type="ECO:0000256" key="5">
    <source>
        <dbReference type="ARBA" id="ARBA00023242"/>
    </source>
</evidence>
<feature type="region of interest" description="Disordered" evidence="6">
    <location>
        <begin position="630"/>
        <end position="673"/>
    </location>
</feature>
<dbReference type="GO" id="GO:0045292">
    <property type="term" value="P:mRNA cis splicing, via spliceosome"/>
    <property type="evidence" value="ECO:0007669"/>
    <property type="project" value="TreeGrafter"/>
</dbReference>
<gene>
    <name evidence="7" type="ORF">MG3_04266</name>
</gene>
<sequence length="673" mass="76852">MSEEISLSLEETNKLRIKAGLSPIPTTSSQSNEKVREVISLSIEETNKLRQKIGLPLLPTTTTTTNISSDSTEYKNYEDYERERLQNLKNNQLIERINIAKFNSNKRKFLTNETIIDNAEDLDTDDWLNNLGESTESSKPHKKQKTTIVKSNLNDTGPTTTIIGHTTKELQSLGNNEILTLKDTDLINDDDEDGTGSILMNQDLSNKAKLKRNLAERKEAENIKFNGRHYRRNNKEEEEEEEEEFNDIDGLLTNNKVIMSGSTIDLSSNTAKPPPPPKDKKKNMMAITNLFEDLDNVTLSNNNNIKSNVPIKMKKIKKKKDNNKKKSNKLKLLDDSIKPVELSVESNIGDDDDIDDIENQLSNSISNLRTKKLQTRLEFTPEQLAEEISANKRWEFERKLEQENLKNNNNNNNVYNDTIGFLNNLETNILSESGEVEVTANINEESADDDDKDDVKQQEVESKQTNPGVYSIVEEKQKEDEAPKFSGGLAETLKFLKSRNILDPESITTTNEELRQQELAREEAIKKSELLKMKISIEERILKEELSKDKSYIRMPKIERSGYFEKLLDTRLKQKGIIIDNNTGTTTKKTNSGMVQNNLKIYNPKVELTYKDELGNVLNTKQAYKQLSHKYHGTGLDKNKKKQEQLKKKQQQRGSKSTNISTTSTTVTERVIN</sequence>
<feature type="compositionally biased region" description="Low complexity" evidence="6">
    <location>
        <begin position="655"/>
        <end position="673"/>
    </location>
</feature>
<reference evidence="7 8" key="1">
    <citation type="submission" date="2013-12" db="EMBL/GenBank/DDBJ databases">
        <title>The Genome Sequence of Candida albicans P78048.</title>
        <authorList>
            <consortium name="The Broad Institute Genome Sequencing Platform"/>
            <consortium name="The Broad Institute Genome Sequencing Center for Infectious Disease"/>
            <person name="Cuomo C."/>
            <person name="Bennett R."/>
            <person name="Hirakawa M."/>
            <person name="Noverr M."/>
            <person name="Mitchell A."/>
            <person name="Young S.K."/>
            <person name="Zeng Q."/>
            <person name="Gargeya S."/>
            <person name="Fitzgerald M."/>
            <person name="Abouelleil A."/>
            <person name="Alvarado L."/>
            <person name="Berlin A.M."/>
            <person name="Chapman S.B."/>
            <person name="Dewar J."/>
            <person name="Goldberg J."/>
            <person name="Griggs A."/>
            <person name="Gujja S."/>
            <person name="Hansen M."/>
            <person name="Howarth C."/>
            <person name="Imamovic A."/>
            <person name="Larimer J."/>
            <person name="McCowan C."/>
            <person name="Murphy C."/>
            <person name="Pearson M."/>
            <person name="Priest M."/>
            <person name="Roberts A."/>
            <person name="Saif S."/>
            <person name="Shea T."/>
            <person name="Sykes S."/>
            <person name="Wortman J."/>
            <person name="Nusbaum C."/>
            <person name="Birren B."/>
        </authorList>
    </citation>
    <scope>NUCLEOTIDE SEQUENCE [LARGE SCALE GENOMIC DNA]</scope>
    <source>
        <strain evidence="7 8">P78048</strain>
    </source>
</reference>
<evidence type="ECO:0000256" key="1">
    <source>
        <dbReference type="ARBA" id="ARBA00004123"/>
    </source>
</evidence>
<comment type="similarity">
    <text evidence="2">Belongs to the SNU66/SART1 family.</text>
</comment>
<dbReference type="InterPro" id="IPR005011">
    <property type="entry name" value="SNU66/SART1"/>
</dbReference>
<evidence type="ECO:0000256" key="2">
    <source>
        <dbReference type="ARBA" id="ARBA00006076"/>
    </source>
</evidence>
<dbReference type="Proteomes" id="UP000030161">
    <property type="component" value="Unassembled WGS sequence"/>
</dbReference>
<comment type="caution">
    <text evidence="7">The sequence shown here is derived from an EMBL/GenBank/DDBJ whole genome shotgun (WGS) entry which is preliminary data.</text>
</comment>
<dbReference type="AlphaFoldDB" id="A0AB34PQQ0"/>
<comment type="subcellular location">
    <subcellularLocation>
        <location evidence="1">Nucleus</location>
    </subcellularLocation>
</comment>
<evidence type="ECO:0000256" key="3">
    <source>
        <dbReference type="ARBA" id="ARBA00022664"/>
    </source>
</evidence>
<keyword evidence="4" id="KW-0508">mRNA splicing</keyword>
<dbReference type="EMBL" id="AJIX01000028">
    <property type="protein sequence ID" value="KGR08707.1"/>
    <property type="molecule type" value="Genomic_DNA"/>
</dbReference>
<dbReference type="Pfam" id="PF19252">
    <property type="entry name" value="HIND"/>
    <property type="match status" value="2"/>
</dbReference>
<dbReference type="GO" id="GO:0046540">
    <property type="term" value="C:U4/U6 x U5 tri-snRNP complex"/>
    <property type="evidence" value="ECO:0007669"/>
    <property type="project" value="InterPro"/>
</dbReference>
<keyword evidence="5" id="KW-0539">Nucleus</keyword>
<feature type="compositionally biased region" description="Basic and acidic residues" evidence="6">
    <location>
        <begin position="635"/>
        <end position="647"/>
    </location>
</feature>
<evidence type="ECO:0000313" key="7">
    <source>
        <dbReference type="EMBL" id="KGR08707.1"/>
    </source>
</evidence>
<dbReference type="PANTHER" id="PTHR14152">
    <property type="entry name" value="SQUAMOUS CELL CARCINOMA ANTIGEN RECOGNISED BY CYTOTOXIC T LYMPHOCYTES"/>
    <property type="match status" value="1"/>
</dbReference>
<accession>A0AB34PQQ0</accession>
<evidence type="ECO:0000256" key="6">
    <source>
        <dbReference type="SAM" id="MobiDB-lite"/>
    </source>
</evidence>
<dbReference type="GO" id="GO:0000481">
    <property type="term" value="P:maturation of 5S rRNA"/>
    <property type="evidence" value="ECO:0007669"/>
    <property type="project" value="TreeGrafter"/>
</dbReference>
<name>A0AB34PQQ0_CANAX</name>
<dbReference type="PANTHER" id="PTHR14152:SF5">
    <property type="entry name" value="U4_U6.U5 TRI-SNRNP-ASSOCIATED PROTEIN 1"/>
    <property type="match status" value="1"/>
</dbReference>
<organism evidence="7 8">
    <name type="scientific">Candida albicans P78048</name>
    <dbReference type="NCBI Taxonomy" id="1094989"/>
    <lineage>
        <taxon>Eukaryota</taxon>
        <taxon>Fungi</taxon>
        <taxon>Dikarya</taxon>
        <taxon>Ascomycota</taxon>
        <taxon>Saccharomycotina</taxon>
        <taxon>Pichiomycetes</taxon>
        <taxon>Debaryomycetaceae</taxon>
        <taxon>Candida/Lodderomyces clade</taxon>
        <taxon>Candida</taxon>
    </lineage>
</organism>
<keyword evidence="3" id="KW-0507">mRNA processing</keyword>
<proteinExistence type="inferred from homology"/>
<evidence type="ECO:0000256" key="4">
    <source>
        <dbReference type="ARBA" id="ARBA00023187"/>
    </source>
</evidence>
<protein>
    <submittedName>
        <fullName evidence="7">U4/U6.U5 tri-snRNP-associated protein 1</fullName>
    </submittedName>
</protein>
<dbReference type="Pfam" id="PF03343">
    <property type="entry name" value="SART-1"/>
    <property type="match status" value="1"/>
</dbReference>
<evidence type="ECO:0000313" key="8">
    <source>
        <dbReference type="Proteomes" id="UP000030161"/>
    </source>
</evidence>
<dbReference type="InterPro" id="IPR045347">
    <property type="entry name" value="HIND"/>
</dbReference>
<feature type="compositionally biased region" description="Basic and acidic residues" evidence="6">
    <location>
        <begin position="453"/>
        <end position="462"/>
    </location>
</feature>
<feature type="region of interest" description="Disordered" evidence="6">
    <location>
        <begin position="443"/>
        <end position="470"/>
    </location>
</feature>